<organism evidence="2 3">
    <name type="scientific">Maribacter algicola</name>
    <dbReference type="NCBI Taxonomy" id="2498892"/>
    <lineage>
        <taxon>Bacteria</taxon>
        <taxon>Pseudomonadati</taxon>
        <taxon>Bacteroidota</taxon>
        <taxon>Flavobacteriia</taxon>
        <taxon>Flavobacteriales</taxon>
        <taxon>Flavobacteriaceae</taxon>
        <taxon>Maribacter</taxon>
    </lineage>
</organism>
<evidence type="ECO:0000313" key="2">
    <source>
        <dbReference type="EMBL" id="RRQ47941.1"/>
    </source>
</evidence>
<dbReference type="EMBL" id="QUSX01000003">
    <property type="protein sequence ID" value="RRQ47941.1"/>
    <property type="molecule type" value="Genomic_DNA"/>
</dbReference>
<feature type="domain" description="Zinc-ribbon 15" evidence="1">
    <location>
        <begin position="21"/>
        <end position="68"/>
    </location>
</feature>
<evidence type="ECO:0000313" key="3">
    <source>
        <dbReference type="Proteomes" id="UP000286990"/>
    </source>
</evidence>
<reference evidence="3" key="1">
    <citation type="submission" date="2018-08" db="EMBL/GenBank/DDBJ databases">
        <authorList>
            <person name="Khan S.A."/>
            <person name="J S.E."/>
        </authorList>
    </citation>
    <scope>NUCLEOTIDE SEQUENCE [LARGE SCALE GENOMIC DNA]</scope>
    <source>
        <strain evidence="3">PoM-212</strain>
    </source>
</reference>
<dbReference type="InterPro" id="IPR031493">
    <property type="entry name" value="Zinc_ribbon_15"/>
</dbReference>
<name>A0A426RFZ4_9FLAO</name>
<dbReference type="Pfam" id="PF17032">
    <property type="entry name" value="Zn_ribbon_15"/>
    <property type="match status" value="1"/>
</dbReference>
<dbReference type="AlphaFoldDB" id="A0A426RFZ4"/>
<comment type="caution">
    <text evidence="2">The sequence shown here is derived from an EMBL/GenBank/DDBJ whole genome shotgun (WGS) entry which is preliminary data.</text>
</comment>
<protein>
    <submittedName>
        <fullName evidence="2">Zinc-ribbon domain-containing protein</fullName>
    </submittedName>
</protein>
<sequence>MLFFFGTRPGKSETRLLHGVSCPYCNQVDTLSAFISSNYFHLFWIKLFKISSSKVVECSHCKRVYYPDEFSEEMKRATN</sequence>
<keyword evidence="3" id="KW-1185">Reference proteome</keyword>
<accession>A0A426RFZ4</accession>
<proteinExistence type="predicted"/>
<evidence type="ECO:0000259" key="1">
    <source>
        <dbReference type="Pfam" id="PF17032"/>
    </source>
</evidence>
<gene>
    <name evidence="2" type="ORF">DZC72_16010</name>
</gene>
<dbReference type="Proteomes" id="UP000286990">
    <property type="component" value="Unassembled WGS sequence"/>
</dbReference>
<dbReference type="OrthoDB" id="766141at2"/>
<reference evidence="3" key="2">
    <citation type="submission" date="2018-12" db="EMBL/GenBank/DDBJ databases">
        <title>Maribacter lutimaris sp. nov., isolated from marine sediment.</title>
        <authorList>
            <person name="Kim K.K."/>
        </authorList>
    </citation>
    <scope>NUCLEOTIDE SEQUENCE [LARGE SCALE GENOMIC DNA]</scope>
    <source>
        <strain evidence="3">PoM-212</strain>
    </source>
</reference>